<evidence type="ECO:0008006" key="3">
    <source>
        <dbReference type="Google" id="ProtNLM"/>
    </source>
</evidence>
<dbReference type="AlphaFoldDB" id="A0A438JHA3"/>
<sequence length="387" mass="43813">MKLIVAFNGLVIQNGGVTDHAQPRVGVVVGVDVVFNRVQVEDEDVEEVLEPMQFKRQELMLLDDSNLVVQFINKICAIQDHNSRMVIGAGEQREGLYFFKGVTPIRAYKTTGIASYDLWHRRMGHPSSRNSTNQRNVFSNDNKAKECFDLIHCDLWGAYRVLASCGGFRGQKTQPVEVMANRSIGWGTGRPAALAQSRLCKSPLELESKCKKIRSLVEASRHHLFYWMVGHHMRSYTDKPPLISTFELLGVCAMPMTRIGTKTNLDAIFVEAEFLYFNNVVNSSLTENRVVDYFADDEDPYVQNDMEEQQASISDVEHEIDVEMSHNIEMATDGNTEVGDRGDIDVSRPKVFEEQFGKGKMVKQPFVRLKDYVMHTIRVSPSTSSSF</sequence>
<name>A0A438JHA3_VITVI</name>
<comment type="caution">
    <text evidence="1">The sequence shown here is derived from an EMBL/GenBank/DDBJ whole genome shotgun (WGS) entry which is preliminary data.</text>
</comment>
<evidence type="ECO:0000313" key="1">
    <source>
        <dbReference type="EMBL" id="RVX08319.1"/>
    </source>
</evidence>
<organism evidence="1 2">
    <name type="scientific">Vitis vinifera</name>
    <name type="common">Grape</name>
    <dbReference type="NCBI Taxonomy" id="29760"/>
    <lineage>
        <taxon>Eukaryota</taxon>
        <taxon>Viridiplantae</taxon>
        <taxon>Streptophyta</taxon>
        <taxon>Embryophyta</taxon>
        <taxon>Tracheophyta</taxon>
        <taxon>Spermatophyta</taxon>
        <taxon>Magnoliopsida</taxon>
        <taxon>eudicotyledons</taxon>
        <taxon>Gunneridae</taxon>
        <taxon>Pentapetalae</taxon>
        <taxon>rosids</taxon>
        <taxon>Vitales</taxon>
        <taxon>Vitaceae</taxon>
        <taxon>Viteae</taxon>
        <taxon>Vitis</taxon>
    </lineage>
</organism>
<accession>A0A438JHA3</accession>
<reference evidence="1 2" key="1">
    <citation type="journal article" date="2018" name="PLoS Genet.">
        <title>Population sequencing reveals clonal diversity and ancestral inbreeding in the grapevine cultivar Chardonnay.</title>
        <authorList>
            <person name="Roach M.J."/>
            <person name="Johnson D.L."/>
            <person name="Bohlmann J."/>
            <person name="van Vuuren H.J."/>
            <person name="Jones S.J."/>
            <person name="Pretorius I.S."/>
            <person name="Schmidt S.A."/>
            <person name="Borneman A.R."/>
        </authorList>
    </citation>
    <scope>NUCLEOTIDE SEQUENCE [LARGE SCALE GENOMIC DNA]</scope>
    <source>
        <strain evidence="2">cv. Chardonnay</strain>
        <tissue evidence="1">Leaf</tissue>
    </source>
</reference>
<proteinExistence type="predicted"/>
<dbReference type="Proteomes" id="UP000288805">
    <property type="component" value="Unassembled WGS sequence"/>
</dbReference>
<evidence type="ECO:0000313" key="2">
    <source>
        <dbReference type="Proteomes" id="UP000288805"/>
    </source>
</evidence>
<gene>
    <name evidence="1" type="ORF">CK203_017648</name>
</gene>
<protein>
    <recommendedName>
        <fullName evidence="3">GAG-pre-integrase domain-containing protein</fullName>
    </recommendedName>
</protein>
<dbReference type="EMBL" id="QGNW01000042">
    <property type="protein sequence ID" value="RVX08319.1"/>
    <property type="molecule type" value="Genomic_DNA"/>
</dbReference>